<protein>
    <submittedName>
        <fullName evidence="2">Uncharacterized protein</fullName>
    </submittedName>
</protein>
<gene>
    <name evidence="2" type="ORF">HMPREF0654_01100</name>
</gene>
<accession>A0A096CYV4</accession>
<evidence type="ECO:0000256" key="1">
    <source>
        <dbReference type="SAM" id="MobiDB-lite"/>
    </source>
</evidence>
<proteinExistence type="predicted"/>
<evidence type="ECO:0000313" key="2">
    <source>
        <dbReference type="EMBL" id="KGF50454.1"/>
    </source>
</evidence>
<comment type="caution">
    <text evidence="2">The sequence shown here is derived from an EMBL/GenBank/DDBJ whole genome shotgun (WGS) entry which is preliminary data.</text>
</comment>
<organism evidence="2 3">
    <name type="scientific">Prevotella disiens DNF00882</name>
    <dbReference type="NCBI Taxonomy" id="1401075"/>
    <lineage>
        <taxon>Bacteria</taxon>
        <taxon>Pseudomonadati</taxon>
        <taxon>Bacteroidota</taxon>
        <taxon>Bacteroidia</taxon>
        <taxon>Bacteroidales</taxon>
        <taxon>Prevotellaceae</taxon>
        <taxon>Prevotella</taxon>
    </lineage>
</organism>
<sequence>MEEEKKEKRVMPLGTYTRFGNFKIKRVKLLISDKGTAREENANAKITPKYLEKNGLSEIEAVKIACLEELWCVRIPQNRIMYRFIIDLFEENTKDCDEILSTLLCNMGNVTSVGDGLYHDIVIHAARAYMNRKDEISSKEDKEKEKQEMSNKEFEQMVLADELREKLKEEKAN</sequence>
<dbReference type="EMBL" id="JRNR01000003">
    <property type="protein sequence ID" value="KGF50454.1"/>
    <property type="molecule type" value="Genomic_DNA"/>
</dbReference>
<dbReference type="RefSeq" id="WP_036882101.1">
    <property type="nucleotide sequence ID" value="NZ_JRNR01000003.1"/>
</dbReference>
<dbReference type="Proteomes" id="UP000029538">
    <property type="component" value="Unassembled WGS sequence"/>
</dbReference>
<reference evidence="2 3" key="1">
    <citation type="submission" date="2014-07" db="EMBL/GenBank/DDBJ databases">
        <authorList>
            <person name="McCorrison J."/>
            <person name="Sanka R."/>
            <person name="Torralba M."/>
            <person name="Gillis M."/>
            <person name="Haft D.H."/>
            <person name="Methe B."/>
            <person name="Sutton G."/>
            <person name="Nelson K.E."/>
        </authorList>
    </citation>
    <scope>NUCLEOTIDE SEQUENCE [LARGE SCALE GENOMIC DNA]</scope>
    <source>
        <strain evidence="2 3">DNF00882</strain>
    </source>
</reference>
<feature type="region of interest" description="Disordered" evidence="1">
    <location>
        <begin position="134"/>
        <end position="155"/>
    </location>
</feature>
<evidence type="ECO:0000313" key="3">
    <source>
        <dbReference type="Proteomes" id="UP000029538"/>
    </source>
</evidence>
<dbReference type="AlphaFoldDB" id="A0A096CYV4"/>
<name>A0A096CYV4_9BACT</name>